<keyword evidence="1" id="KW-1133">Transmembrane helix</keyword>
<reference evidence="2" key="1">
    <citation type="submission" date="2020-08" db="EMBL/GenBank/DDBJ databases">
        <title>Multicomponent nature underlies the extraordinary mechanical properties of spider dragline silk.</title>
        <authorList>
            <person name="Kono N."/>
            <person name="Nakamura H."/>
            <person name="Mori M."/>
            <person name="Yoshida Y."/>
            <person name="Ohtoshi R."/>
            <person name="Malay A.D."/>
            <person name="Moran D.A.P."/>
            <person name="Tomita M."/>
            <person name="Numata K."/>
            <person name="Arakawa K."/>
        </authorList>
    </citation>
    <scope>NUCLEOTIDE SEQUENCE</scope>
</reference>
<evidence type="ECO:0000313" key="2">
    <source>
        <dbReference type="EMBL" id="GFY54531.1"/>
    </source>
</evidence>
<dbReference type="AlphaFoldDB" id="A0A8X6XJW2"/>
<accession>A0A8X6XJW2</accession>
<organism evidence="2 3">
    <name type="scientific">Trichonephila inaurata madagascariensis</name>
    <dbReference type="NCBI Taxonomy" id="2747483"/>
    <lineage>
        <taxon>Eukaryota</taxon>
        <taxon>Metazoa</taxon>
        <taxon>Ecdysozoa</taxon>
        <taxon>Arthropoda</taxon>
        <taxon>Chelicerata</taxon>
        <taxon>Arachnida</taxon>
        <taxon>Araneae</taxon>
        <taxon>Araneomorphae</taxon>
        <taxon>Entelegynae</taxon>
        <taxon>Araneoidea</taxon>
        <taxon>Nephilidae</taxon>
        <taxon>Trichonephila</taxon>
        <taxon>Trichonephila inaurata</taxon>
    </lineage>
</organism>
<keyword evidence="1" id="KW-0472">Membrane</keyword>
<evidence type="ECO:0000313" key="3">
    <source>
        <dbReference type="Proteomes" id="UP000886998"/>
    </source>
</evidence>
<name>A0A8X6XJW2_9ARAC</name>
<evidence type="ECO:0000256" key="1">
    <source>
        <dbReference type="SAM" id="Phobius"/>
    </source>
</evidence>
<sequence>MKYIKEIDEYLGKQFDSGDDEVRTWFLVRQNILPFLLCGMYALVVKIIGPAVMKINP</sequence>
<gene>
    <name evidence="2" type="ORF">TNIN_77421</name>
</gene>
<dbReference type="OrthoDB" id="434092at2759"/>
<feature type="non-terminal residue" evidence="2">
    <location>
        <position position="1"/>
    </location>
</feature>
<feature type="transmembrane region" description="Helical" evidence="1">
    <location>
        <begin position="32"/>
        <end position="53"/>
    </location>
</feature>
<keyword evidence="3" id="KW-1185">Reference proteome</keyword>
<dbReference type="Proteomes" id="UP000886998">
    <property type="component" value="Unassembled WGS sequence"/>
</dbReference>
<protein>
    <submittedName>
        <fullName evidence="2">Uncharacterized protein</fullName>
    </submittedName>
</protein>
<proteinExistence type="predicted"/>
<dbReference type="EMBL" id="BMAV01009913">
    <property type="protein sequence ID" value="GFY54531.1"/>
    <property type="molecule type" value="Genomic_DNA"/>
</dbReference>
<keyword evidence="1" id="KW-0812">Transmembrane</keyword>
<comment type="caution">
    <text evidence="2">The sequence shown here is derived from an EMBL/GenBank/DDBJ whole genome shotgun (WGS) entry which is preliminary data.</text>
</comment>